<feature type="domain" description="RING-type" evidence="8">
    <location>
        <begin position="1372"/>
        <end position="1422"/>
    </location>
</feature>
<name>A0A1D1YUZ7_9ARAE</name>
<sequence length="1694" mass="191862">MGRKKSRPIRSGGILPDIISSNINNREQSLENDGQFETVDLENVNGTLLRRQFFVDIDGSHWASDEHLDIAEIVLEDIKFSSGVTDQILIEDQCLLSNISMRFRLSDVEYECFRLGQWPDISVGNISLELVDLESHNPEDKNNPMVLFSGVFDGPHESVSGLVHLLSMKVLTLRPISQIRILRNVPSLRLRVEILRSAFDACESLLEVGRQPWRKSMIKVMSWLRPEVSTSETKYGISELNFDKGSMQPDSTDDMVSRMHSDFDAARFYEAIKPSKHAPMLEDELPDLVPHLRPYQKRAAYWMVHREREISDSSDEMMKSQLFAPLCVPVIFLEGNSSMFYNPFGGNVSLHSESISYVSGGILADEMGLGKTVELLTCILAHRKSYSDDCIISENEFREGGSLTKRLKQERVECICGAVTENTRYKGLWVQCDICDAWQHADCVGFSPKEKPSRSHEDSRSRPRKEHSSKTSHIANQKDSTRIINTNENYTCSVCSELIEAANSTIVTGATLIVCPSPILAQWHSELIRHTKPGSLKIHIYDGARKLSPLTNLRTDMSELASSDIVLTTYDVLKEDLSHDSDRHDGDRRCMRFEKRYPVVPTLLTRIFWWRLCLDEAQMVEGNAAAVTEMALRLRAQHRWCITGTPIQRRLDDLYGLLRFLRASPFDVYRWWVEVIRDPYERKDSVAMEFAHKLFKQIMWRSSKVHVSEELQLPPQEESLSWLIFSPIEEHFYQKQHETCMSFAHEAIQRFKNDISKKKFVADYNASHDAFLSHADAAKLLSPLLKLRQACCHPQVGSSGLRSLQQSPMTMDEILEVLISKAKIEGEESLRKVIVALNGLAALALIEQDYKQASSLYREALSIAEENSEDFRLDPLLSLHVHHNLADLIALTSEFSPCSVMVGSEHEICETKTGKLYGECYSRKRKLNKDTDLDLPSDIRSLKNPKTLCSSDLFTIDLNGGKIIDCDAKFEASFRLFDDGYLRKTCESIKQKYLSAFISKLTSTQQEFVSIHTQVCEMSKVFQDHNVNWWLEALNLIEQSKDSSDELMKKIDEAVSRAVNGTGSSKVSSRYRTLSGLMLSIQSGLDSLETSRQALIKRLIEIDRTMERPREADILRVRFCPNCQSGDGPLCVHCELDGLFQEYEARLFHLKKGNYMMASAEEAINLQKKKNELNLFFRDSRNFAESSAGDAENKGQRHVSTNVVVYRSPSDLEAILGVIKRYSKSLLGRQSMISARKHLLNFEAMRKEFAHARSLSIAQARVLSAHDEIKMSTSRLRLRDTEDEPTAINVLSSDQLIPNNMQFSSDKLLSLSSLARIKGQLRYLKGLMVSKHGQQECTKMLPKLQDSQDPSSSTAYPPYELENPSKADDHLCPICHEKLGNQKMVFQCGHVTCCKCCLEMTDHAVLRLGKYHQKWVMCPTCRQHTDFGNIAYVDDKQNEVCDLKVIESFQGENLAEISLKVEGSYGTKIEAVTRRILWIHSTDQDAKVLVFSSWNDVLNLLEHALRDNNISYIRMKGGRKSQAAISQFKGQDNIGEENGKSHGMITKSNSVQVLLLLIQHGANGLNILEAQHVILVEPLLNPAAEAQAINRVHRIGQEKKTFVHRFIVETTVERSIYNLNRCRNVNSVIGAKSKHQDQPALTLKDIESLVQPTLAKKDPAKCDLPVEGSLRHLPPAVAAGLAAERRLTEASPQL</sequence>
<evidence type="ECO:0000256" key="3">
    <source>
        <dbReference type="ARBA" id="ARBA00022771"/>
    </source>
</evidence>
<accession>A0A1D1YUZ7</accession>
<dbReference type="SUPFAM" id="SSF57903">
    <property type="entry name" value="FYVE/PHD zinc finger"/>
    <property type="match status" value="1"/>
</dbReference>
<dbReference type="InterPro" id="IPR001650">
    <property type="entry name" value="Helicase_C-like"/>
</dbReference>
<dbReference type="SUPFAM" id="SSF52540">
    <property type="entry name" value="P-loop containing nucleoside triphosphate hydrolases"/>
    <property type="match status" value="2"/>
</dbReference>
<dbReference type="Pfam" id="PF00176">
    <property type="entry name" value="SNF2-rel_dom"/>
    <property type="match status" value="1"/>
</dbReference>
<dbReference type="InterPro" id="IPR038718">
    <property type="entry name" value="SNF2-like_sf"/>
</dbReference>
<dbReference type="Pfam" id="PF00271">
    <property type="entry name" value="Helicase_C"/>
    <property type="match status" value="1"/>
</dbReference>
<dbReference type="GO" id="GO:0005524">
    <property type="term" value="F:ATP binding"/>
    <property type="evidence" value="ECO:0007669"/>
    <property type="project" value="InterPro"/>
</dbReference>
<dbReference type="PANTHER" id="PTHR45865">
    <property type="entry name" value="E3 UBIQUITIN-PROTEIN LIGASE SHPRH FAMILY MEMBER"/>
    <property type="match status" value="1"/>
</dbReference>
<dbReference type="InterPro" id="IPR000330">
    <property type="entry name" value="SNF2_N"/>
</dbReference>
<dbReference type="InterPro" id="IPR048686">
    <property type="entry name" value="SHPRH_helical_1st"/>
</dbReference>
<dbReference type="Gene3D" id="3.40.50.10810">
    <property type="entry name" value="Tandem AAA-ATPase domain"/>
    <property type="match status" value="2"/>
</dbReference>
<dbReference type="PROSITE" id="PS50089">
    <property type="entry name" value="ZF_RING_2"/>
    <property type="match status" value="1"/>
</dbReference>
<organism evidence="11">
    <name type="scientific">Anthurium amnicola</name>
    <dbReference type="NCBI Taxonomy" id="1678845"/>
    <lineage>
        <taxon>Eukaryota</taxon>
        <taxon>Viridiplantae</taxon>
        <taxon>Streptophyta</taxon>
        <taxon>Embryophyta</taxon>
        <taxon>Tracheophyta</taxon>
        <taxon>Spermatophyta</taxon>
        <taxon>Magnoliopsida</taxon>
        <taxon>Liliopsida</taxon>
        <taxon>Araceae</taxon>
        <taxon>Pothoideae</taxon>
        <taxon>Potheae</taxon>
        <taxon>Anthurium</taxon>
    </lineage>
</organism>
<dbReference type="SMART" id="SM00249">
    <property type="entry name" value="PHD"/>
    <property type="match status" value="1"/>
</dbReference>
<dbReference type="InterPro" id="IPR001965">
    <property type="entry name" value="Znf_PHD"/>
</dbReference>
<dbReference type="SMART" id="SM00490">
    <property type="entry name" value="HELICc"/>
    <property type="match status" value="1"/>
</dbReference>
<evidence type="ECO:0000256" key="2">
    <source>
        <dbReference type="ARBA" id="ARBA00022723"/>
    </source>
</evidence>
<evidence type="ECO:0000259" key="9">
    <source>
        <dbReference type="PROSITE" id="PS51192"/>
    </source>
</evidence>
<feature type="compositionally biased region" description="Basic and acidic residues" evidence="7">
    <location>
        <begin position="448"/>
        <end position="469"/>
    </location>
</feature>
<feature type="domain" description="Helicase C-terminal" evidence="10">
    <location>
        <begin position="1471"/>
        <end position="1647"/>
    </location>
</feature>
<dbReference type="InterPro" id="IPR011011">
    <property type="entry name" value="Znf_FYVE_PHD"/>
</dbReference>
<feature type="region of interest" description="Disordered" evidence="7">
    <location>
        <begin position="448"/>
        <end position="480"/>
    </location>
</feature>
<dbReference type="Gene3D" id="3.30.40.10">
    <property type="entry name" value="Zinc/RING finger domain, C3HC4 (zinc finger)"/>
    <property type="match status" value="2"/>
</dbReference>
<dbReference type="InterPro" id="IPR027417">
    <property type="entry name" value="P-loop_NTPase"/>
</dbReference>
<dbReference type="PROSITE" id="PS51194">
    <property type="entry name" value="HELICASE_CTER"/>
    <property type="match status" value="1"/>
</dbReference>
<dbReference type="Pfam" id="PF21325">
    <property type="entry name" value="SHPRH_helical-1st"/>
    <property type="match status" value="1"/>
</dbReference>
<dbReference type="CDD" id="cd18793">
    <property type="entry name" value="SF2_C_SNF"/>
    <property type="match status" value="1"/>
</dbReference>
<dbReference type="InterPro" id="IPR001841">
    <property type="entry name" value="Znf_RING"/>
</dbReference>
<feature type="domain" description="Helicase ATP-binding" evidence="9">
    <location>
        <begin position="471"/>
        <end position="664"/>
    </location>
</feature>
<evidence type="ECO:0000259" key="10">
    <source>
        <dbReference type="PROSITE" id="PS51194"/>
    </source>
</evidence>
<dbReference type="InterPro" id="IPR052583">
    <property type="entry name" value="ATP-helicase/E3_Ub-Ligase"/>
</dbReference>
<comment type="similarity">
    <text evidence="1">Belongs to the SNF2/RAD54 helicase family. RAD16 subfamily.</text>
</comment>
<evidence type="ECO:0000256" key="6">
    <source>
        <dbReference type="PROSITE-ProRule" id="PRU00175"/>
    </source>
</evidence>
<dbReference type="Pfam" id="PF21324">
    <property type="entry name" value="SHPRH_helical-2nd"/>
    <property type="match status" value="1"/>
</dbReference>
<keyword evidence="2" id="KW-0479">Metal-binding</keyword>
<dbReference type="InterPro" id="IPR013083">
    <property type="entry name" value="Znf_RING/FYVE/PHD"/>
</dbReference>
<dbReference type="GO" id="GO:0008270">
    <property type="term" value="F:zinc ion binding"/>
    <property type="evidence" value="ECO:0007669"/>
    <property type="project" value="UniProtKB-KW"/>
</dbReference>
<dbReference type="PANTHER" id="PTHR45865:SF1">
    <property type="entry name" value="E3 UBIQUITIN-PROTEIN LIGASE SHPRH"/>
    <property type="match status" value="1"/>
</dbReference>
<dbReference type="SMART" id="SM00184">
    <property type="entry name" value="RING"/>
    <property type="match status" value="1"/>
</dbReference>
<dbReference type="GO" id="GO:0016787">
    <property type="term" value="F:hydrolase activity"/>
    <property type="evidence" value="ECO:0007669"/>
    <property type="project" value="UniProtKB-KW"/>
</dbReference>
<dbReference type="SUPFAM" id="SSF57850">
    <property type="entry name" value="RING/U-box"/>
    <property type="match status" value="1"/>
</dbReference>
<protein>
    <submittedName>
        <fullName evidence="11">E3 ubiquitin-protein ligase SHPRH</fullName>
    </submittedName>
</protein>
<evidence type="ECO:0000259" key="8">
    <source>
        <dbReference type="PROSITE" id="PS50089"/>
    </source>
</evidence>
<keyword evidence="4" id="KW-0378">Hydrolase</keyword>
<keyword evidence="3 6" id="KW-0863">Zinc-finger</keyword>
<dbReference type="PROSITE" id="PS51192">
    <property type="entry name" value="HELICASE_ATP_BIND_1"/>
    <property type="match status" value="1"/>
</dbReference>
<dbReference type="EMBL" id="GDJX01009448">
    <property type="protein sequence ID" value="JAT58488.1"/>
    <property type="molecule type" value="Transcribed_RNA"/>
</dbReference>
<evidence type="ECO:0000256" key="7">
    <source>
        <dbReference type="SAM" id="MobiDB-lite"/>
    </source>
</evidence>
<feature type="compositionally biased region" description="Polar residues" evidence="7">
    <location>
        <begin position="471"/>
        <end position="480"/>
    </location>
</feature>
<evidence type="ECO:0000256" key="4">
    <source>
        <dbReference type="ARBA" id="ARBA00022801"/>
    </source>
</evidence>
<evidence type="ECO:0000313" key="11">
    <source>
        <dbReference type="EMBL" id="JAT58488.1"/>
    </source>
</evidence>
<dbReference type="InterPro" id="IPR048695">
    <property type="entry name" value="SHPRH_helical_2nd"/>
</dbReference>
<dbReference type="InterPro" id="IPR014001">
    <property type="entry name" value="Helicase_ATP-bd"/>
</dbReference>
<dbReference type="InterPro" id="IPR049730">
    <property type="entry name" value="SNF2/RAD54-like_C"/>
</dbReference>
<dbReference type="CDD" id="cd15517">
    <property type="entry name" value="PHD_TCF19_like"/>
    <property type="match status" value="1"/>
</dbReference>
<gene>
    <name evidence="11" type="primary">SHPRH_6</name>
    <name evidence="11" type="ORF">g.79401</name>
</gene>
<keyword evidence="5" id="KW-0862">Zinc</keyword>
<evidence type="ECO:0000256" key="5">
    <source>
        <dbReference type="ARBA" id="ARBA00022833"/>
    </source>
</evidence>
<proteinExistence type="inferred from homology"/>
<reference evidence="11" key="1">
    <citation type="submission" date="2015-07" db="EMBL/GenBank/DDBJ databases">
        <title>Transcriptome Assembly of Anthurium amnicola.</title>
        <authorList>
            <person name="Suzuki J."/>
        </authorList>
    </citation>
    <scope>NUCLEOTIDE SEQUENCE</scope>
</reference>
<dbReference type="SMART" id="SM00487">
    <property type="entry name" value="DEXDc"/>
    <property type="match status" value="1"/>
</dbReference>
<evidence type="ECO:0000256" key="1">
    <source>
        <dbReference type="ARBA" id="ARBA00008438"/>
    </source>
</evidence>
<dbReference type="Gene3D" id="3.40.50.300">
    <property type="entry name" value="P-loop containing nucleotide triphosphate hydrolases"/>
    <property type="match status" value="1"/>
</dbReference>
<dbReference type="CDD" id="cd18070">
    <property type="entry name" value="DEXQc_SHPRH"/>
    <property type="match status" value="1"/>
</dbReference>